<keyword evidence="1" id="KW-0812">Transmembrane</keyword>
<feature type="non-terminal residue" evidence="3">
    <location>
        <position position="456"/>
    </location>
</feature>
<evidence type="ECO:0000259" key="2">
    <source>
        <dbReference type="Pfam" id="PF16028"/>
    </source>
</evidence>
<dbReference type="InterPro" id="IPR042280">
    <property type="entry name" value="SLC3A2"/>
</dbReference>
<sequence length="456" mass="51225">MSKDSEVDMKDVELNELDMEKQPMNTQAVDYPAEKNGSVKVKVPEEMEEKFTGLSKEELLKVAGTPGWVRTRWALLILFWLGWIGMLAGAIVIIVQAPRCKPIPEQKWWNKGAMYQISSVEKFQDSNGDGKGDLTGIGVVLDLTPDDKNNNPWNNISSPEVQNKLKAAFEHWLTTGIDGIMISQMEGIKDHAPSLFDELRNLTDKYTTDTRPRVFIGVTSSKNIAEVVEIQNISRTDLLLSGILHNSGSPQSGSEVALHVQEYIERLGNSSPAWSVGSRTMGHLSSLVEDRLVKLYSMMLFTLPGTPFINYGDEIGLSDHSAEKPNTKFPMMPWNDGSNISVESQKLDGNSLLNLYIQLSELKVKDRSLKHGDFFTIFHDDNVYAYLREWDQSERFLTVLNFGNTQTSVSLKHEKLPAGAEVALSTHPERQKEHVDLTKVMLEPNEGLLLRFPYVS</sequence>
<dbReference type="Pfam" id="PF16028">
    <property type="entry name" value="SLC3A2_N"/>
    <property type="match status" value="1"/>
</dbReference>
<dbReference type="GO" id="GO:0015180">
    <property type="term" value="F:L-alanine transmembrane transporter activity"/>
    <property type="evidence" value="ECO:0007669"/>
    <property type="project" value="TreeGrafter"/>
</dbReference>
<dbReference type="InterPro" id="IPR031984">
    <property type="entry name" value="SLC3A2_N"/>
</dbReference>
<evidence type="ECO:0000313" key="4">
    <source>
        <dbReference type="Proteomes" id="UP000886611"/>
    </source>
</evidence>
<dbReference type="GO" id="GO:0015823">
    <property type="term" value="P:phenylalanine transport"/>
    <property type="evidence" value="ECO:0007669"/>
    <property type="project" value="TreeGrafter"/>
</dbReference>
<dbReference type="SUPFAM" id="SSF51445">
    <property type="entry name" value="(Trans)glycosidases"/>
    <property type="match status" value="1"/>
</dbReference>
<dbReference type="PANTHER" id="PTHR46673:SF1">
    <property type="entry name" value="4F2 CELL-SURFACE ANTIGEN HEAVY CHAIN"/>
    <property type="match status" value="1"/>
</dbReference>
<dbReference type="Gene3D" id="2.60.40.1180">
    <property type="entry name" value="Golgi alpha-mannosidase II"/>
    <property type="match status" value="1"/>
</dbReference>
<feature type="domain" description="Solute carrier family 3 member 2 N-terminal" evidence="2">
    <location>
        <begin position="42"/>
        <end position="115"/>
    </location>
</feature>
<name>A0A8X7XL88_POLSE</name>
<dbReference type="GO" id="GO:0015190">
    <property type="term" value="F:L-leucine transmembrane transporter activity"/>
    <property type="evidence" value="ECO:0007669"/>
    <property type="project" value="TreeGrafter"/>
</dbReference>
<dbReference type="EMBL" id="JAATIS010000220">
    <property type="protein sequence ID" value="KAG2469434.1"/>
    <property type="molecule type" value="Genomic_DNA"/>
</dbReference>
<dbReference type="GO" id="GO:0016324">
    <property type="term" value="C:apical plasma membrane"/>
    <property type="evidence" value="ECO:0007669"/>
    <property type="project" value="TreeGrafter"/>
</dbReference>
<organism evidence="3 4">
    <name type="scientific">Polypterus senegalus</name>
    <name type="common">Senegal bichir</name>
    <dbReference type="NCBI Taxonomy" id="55291"/>
    <lineage>
        <taxon>Eukaryota</taxon>
        <taxon>Metazoa</taxon>
        <taxon>Chordata</taxon>
        <taxon>Craniata</taxon>
        <taxon>Vertebrata</taxon>
        <taxon>Euteleostomi</taxon>
        <taxon>Actinopterygii</taxon>
        <taxon>Polypteriformes</taxon>
        <taxon>Polypteridae</taxon>
        <taxon>Polypterus</taxon>
    </lineage>
</organism>
<comment type="caution">
    <text evidence="3">The sequence shown here is derived from an EMBL/GenBank/DDBJ whole genome shotgun (WGS) entry which is preliminary data.</text>
</comment>
<gene>
    <name evidence="3" type="primary">Slc3a2_1</name>
    <name evidence="3" type="ORF">GTO96_0004639</name>
</gene>
<feature type="transmembrane region" description="Helical" evidence="1">
    <location>
        <begin position="73"/>
        <end position="95"/>
    </location>
</feature>
<dbReference type="GO" id="GO:0015173">
    <property type="term" value="F:aromatic amino acid transmembrane transporter activity"/>
    <property type="evidence" value="ECO:0007669"/>
    <property type="project" value="TreeGrafter"/>
</dbReference>
<dbReference type="GO" id="GO:1903801">
    <property type="term" value="P:L-leucine import across plasma membrane"/>
    <property type="evidence" value="ECO:0007669"/>
    <property type="project" value="TreeGrafter"/>
</dbReference>
<feature type="non-terminal residue" evidence="3">
    <location>
        <position position="1"/>
    </location>
</feature>
<dbReference type="InterPro" id="IPR017853">
    <property type="entry name" value="GH"/>
</dbReference>
<dbReference type="PANTHER" id="PTHR46673">
    <property type="entry name" value="4F2 CELL-SURFACE ANTIGEN HEAVY CHAIN"/>
    <property type="match status" value="1"/>
</dbReference>
<keyword evidence="4" id="KW-1185">Reference proteome</keyword>
<dbReference type="SUPFAM" id="SSF51011">
    <property type="entry name" value="Glycosyl hydrolase domain"/>
    <property type="match status" value="1"/>
</dbReference>
<evidence type="ECO:0000313" key="3">
    <source>
        <dbReference type="EMBL" id="KAG2469434.1"/>
    </source>
</evidence>
<protein>
    <submittedName>
        <fullName evidence="3">4F2 protein</fullName>
    </submittedName>
</protein>
<dbReference type="Proteomes" id="UP000886611">
    <property type="component" value="Unassembled WGS sequence"/>
</dbReference>
<accession>A0A8X7XL88</accession>
<keyword evidence="1" id="KW-1133">Transmembrane helix</keyword>
<reference evidence="3 4" key="1">
    <citation type="journal article" date="2021" name="Cell">
        <title>Tracing the genetic footprints of vertebrate landing in non-teleost ray-finned fishes.</title>
        <authorList>
            <person name="Bi X."/>
            <person name="Wang K."/>
            <person name="Yang L."/>
            <person name="Pan H."/>
            <person name="Jiang H."/>
            <person name="Wei Q."/>
            <person name="Fang M."/>
            <person name="Yu H."/>
            <person name="Zhu C."/>
            <person name="Cai Y."/>
            <person name="He Y."/>
            <person name="Gan X."/>
            <person name="Zeng H."/>
            <person name="Yu D."/>
            <person name="Zhu Y."/>
            <person name="Jiang H."/>
            <person name="Qiu Q."/>
            <person name="Yang H."/>
            <person name="Zhang Y.E."/>
            <person name="Wang W."/>
            <person name="Zhu M."/>
            <person name="He S."/>
            <person name="Zhang G."/>
        </authorList>
    </citation>
    <scope>NUCLEOTIDE SEQUENCE [LARGE SCALE GENOMIC DNA]</scope>
    <source>
        <strain evidence="3">Bchr_013</strain>
    </source>
</reference>
<keyword evidence="1" id="KW-0472">Membrane</keyword>
<proteinExistence type="predicted"/>
<dbReference type="AlphaFoldDB" id="A0A8X7XL88"/>
<dbReference type="Gene3D" id="3.20.20.80">
    <property type="entry name" value="Glycosidases"/>
    <property type="match status" value="2"/>
</dbReference>
<dbReference type="GO" id="GO:1904273">
    <property type="term" value="P:L-alanine import across plasma membrane"/>
    <property type="evidence" value="ECO:0007669"/>
    <property type="project" value="TreeGrafter"/>
</dbReference>
<dbReference type="InterPro" id="IPR013780">
    <property type="entry name" value="Glyco_hydro_b"/>
</dbReference>
<evidence type="ECO:0000256" key="1">
    <source>
        <dbReference type="SAM" id="Phobius"/>
    </source>
</evidence>
<dbReference type="GO" id="GO:0016323">
    <property type="term" value="C:basolateral plasma membrane"/>
    <property type="evidence" value="ECO:0007669"/>
    <property type="project" value="TreeGrafter"/>
</dbReference>